<keyword evidence="2" id="KW-1185">Reference proteome</keyword>
<dbReference type="PANTHER" id="PTHR33050:SF8">
    <property type="entry name" value="REVERSE TRANSCRIPTASE DOMAIN-CONTAINING PROTEIN"/>
    <property type="match status" value="1"/>
</dbReference>
<gene>
    <name evidence="1" type="ORF">RIMI_LOCUS2598254</name>
</gene>
<accession>A0ABN9KY51</accession>
<comment type="caution">
    <text evidence="1">The sequence shown here is derived from an EMBL/GenBank/DDBJ whole genome shotgun (WGS) entry which is preliminary data.</text>
</comment>
<dbReference type="InterPro" id="IPR043502">
    <property type="entry name" value="DNA/RNA_pol_sf"/>
</dbReference>
<sequence>MVPWLNLYPNKKAAQQLQAGFSDGFFIPFRFTRTPTLSDNLKSAHEFPEILRQKIDKEVELGRIAGPFQSLPFKNIKISPLGIIPKKEPEEASVTYASFDKAVELVRAAGPGTLLAKSDIESAFRLLPVHLVCLHLLGCKVDQHYYFDMCLPMGCSISCHAPFFLRQLCAPALGPAPPQFLGGFLVVCEHVPTDLFTVQVAHVLSEPYLWMSFADVYANFNVSSMNPAPIYIDQSARLCYFYYFELFSTFLDWVVRYETGSKSLIHYLNEFLFVSPRNSKLCSDLLEKFKSISHKFGVPLSPDKMEGPCNVLPFLGIEIDTNSMVFRLPKDKILKTQQMLKGFREVNQVTLQQMQALLGLLTFACRVMPVGRKFSRRLSLATKGAYQPGHRIRLTRSLKADLLVWQTFLQSYNGHTHAGVEGSLYNTQRSKYHLRVNMGLGSGIVEYYNDTAIFKGIVWRSVQKSGEDCRDKLWMI</sequence>
<proteinExistence type="predicted"/>
<reference evidence="1" key="1">
    <citation type="submission" date="2023-07" db="EMBL/GenBank/DDBJ databases">
        <authorList>
            <person name="Stuckert A."/>
        </authorList>
    </citation>
    <scope>NUCLEOTIDE SEQUENCE</scope>
</reference>
<organism evidence="1 2">
    <name type="scientific">Ranitomeya imitator</name>
    <name type="common">mimic poison frog</name>
    <dbReference type="NCBI Taxonomy" id="111125"/>
    <lineage>
        <taxon>Eukaryota</taxon>
        <taxon>Metazoa</taxon>
        <taxon>Chordata</taxon>
        <taxon>Craniata</taxon>
        <taxon>Vertebrata</taxon>
        <taxon>Euteleostomi</taxon>
        <taxon>Amphibia</taxon>
        <taxon>Batrachia</taxon>
        <taxon>Anura</taxon>
        <taxon>Neobatrachia</taxon>
        <taxon>Hyloidea</taxon>
        <taxon>Dendrobatidae</taxon>
        <taxon>Dendrobatinae</taxon>
        <taxon>Ranitomeya</taxon>
    </lineage>
</organism>
<name>A0ABN9KY51_9NEOB</name>
<evidence type="ECO:0008006" key="3">
    <source>
        <dbReference type="Google" id="ProtNLM"/>
    </source>
</evidence>
<protein>
    <recommendedName>
        <fullName evidence="3">Reverse transcriptase domain-containing protein</fullName>
    </recommendedName>
</protein>
<dbReference type="Proteomes" id="UP001176940">
    <property type="component" value="Unassembled WGS sequence"/>
</dbReference>
<dbReference type="EMBL" id="CAUEEQ010003669">
    <property type="protein sequence ID" value="CAJ0925780.1"/>
    <property type="molecule type" value="Genomic_DNA"/>
</dbReference>
<evidence type="ECO:0000313" key="2">
    <source>
        <dbReference type="Proteomes" id="UP001176940"/>
    </source>
</evidence>
<dbReference type="InterPro" id="IPR052055">
    <property type="entry name" value="Hepadnavirus_pol/RT"/>
</dbReference>
<dbReference type="SUPFAM" id="SSF56672">
    <property type="entry name" value="DNA/RNA polymerases"/>
    <property type="match status" value="1"/>
</dbReference>
<dbReference type="PANTHER" id="PTHR33050">
    <property type="entry name" value="REVERSE TRANSCRIPTASE DOMAIN-CONTAINING PROTEIN"/>
    <property type="match status" value="1"/>
</dbReference>
<evidence type="ECO:0000313" key="1">
    <source>
        <dbReference type="EMBL" id="CAJ0925780.1"/>
    </source>
</evidence>